<evidence type="ECO:0000313" key="3">
    <source>
        <dbReference type="EMBL" id="TWB43671.1"/>
    </source>
</evidence>
<feature type="domain" description="MoaB/Mog" evidence="2">
    <location>
        <begin position="176"/>
        <end position="309"/>
    </location>
</feature>
<dbReference type="RefSeq" id="WP_145730608.1">
    <property type="nucleotide sequence ID" value="NZ_VITR01000004.1"/>
</dbReference>
<evidence type="ECO:0000259" key="2">
    <source>
        <dbReference type="SMART" id="SM00852"/>
    </source>
</evidence>
<proteinExistence type="predicted"/>
<accession>A0A560HC35</accession>
<sequence>MLFGPLPVADAEGAVLAHSLKAGALRYPKGRRLTPADLADLAAIGVTEVVAVRLETGDVGEDAAASQVASAIAGPGLALTRATTGRVNLMAERAGLLLVDAARLNRLNQVHEAVTVATVAAHTPLEAGTMAATVKIIPFAVPADLLARVTAVAAGEATADAGSILRLAPWRGIRAGLVQTRLPGLKAVTLDKTAGVTAARLAQVGGTLVAERRTAHDAASVAGALETLAGQDLDLLLVIGASAITDRRDVLPAGIEGAGGQVLHFGMPVDPGNLMLLARLHGVPVLGLPGCARSPRVNGFDWILQRIAAGMEVTPDDIMGMGVGGLLTDIPSRPMPRQRAAPSPAHTSTVGPVTTLVLAAGAARRMGSNKLLADYAGRPLVWHAVTAALAANPGRVTVVLGHQAAEVRAALAGLAVRFIEAPDHAAGLSASLKAGLASLDGNTAGVLVCLGDMPRVTAAVQHRLLARFRQERGGAIVVPVADGRRGNPVLWPADLIPAMAGISGDQGARGLLALHADRVTEVPAEDGVHLDVDTPDALAALRSLAPLRESAAEPAVESVP</sequence>
<dbReference type="Gene3D" id="3.90.550.10">
    <property type="entry name" value="Spore Coat Polysaccharide Biosynthesis Protein SpsA, Chain A"/>
    <property type="match status" value="1"/>
</dbReference>
<dbReference type="SUPFAM" id="SSF53448">
    <property type="entry name" value="Nucleotide-diphospho-sugar transferases"/>
    <property type="match status" value="1"/>
</dbReference>
<dbReference type="PIRSF" id="PIRSF036626">
    <property type="entry name" value="MPTBd_MobAlike"/>
    <property type="match status" value="1"/>
</dbReference>
<evidence type="ECO:0000256" key="1">
    <source>
        <dbReference type="ARBA" id="ARBA00022842"/>
    </source>
</evidence>
<gene>
    <name evidence="3" type="ORF">FBZ90_10458</name>
</gene>
<dbReference type="Proteomes" id="UP000315751">
    <property type="component" value="Unassembled WGS sequence"/>
</dbReference>
<keyword evidence="3" id="KW-0808">Transferase</keyword>
<organism evidence="3 4">
    <name type="scientific">Nitrospirillum amazonense</name>
    <dbReference type="NCBI Taxonomy" id="28077"/>
    <lineage>
        <taxon>Bacteria</taxon>
        <taxon>Pseudomonadati</taxon>
        <taxon>Pseudomonadota</taxon>
        <taxon>Alphaproteobacteria</taxon>
        <taxon>Rhodospirillales</taxon>
        <taxon>Azospirillaceae</taxon>
        <taxon>Nitrospirillum</taxon>
    </lineage>
</organism>
<comment type="caution">
    <text evidence="3">The sequence shown here is derived from an EMBL/GenBank/DDBJ whole genome shotgun (WGS) entry which is preliminary data.</text>
</comment>
<dbReference type="InterPro" id="IPR001453">
    <property type="entry name" value="MoaB/Mog_dom"/>
</dbReference>
<dbReference type="InterPro" id="IPR012184">
    <property type="entry name" value="Bifunc_Mopterin-bd"/>
</dbReference>
<dbReference type="InterPro" id="IPR025877">
    <property type="entry name" value="MobA-like_NTP_Trfase"/>
</dbReference>
<dbReference type="CDD" id="cd04182">
    <property type="entry name" value="GT_2_like_f"/>
    <property type="match status" value="1"/>
</dbReference>
<dbReference type="AlphaFoldDB" id="A0A560HC35"/>
<dbReference type="EMBL" id="VITR01000004">
    <property type="protein sequence ID" value="TWB43671.1"/>
    <property type="molecule type" value="Genomic_DNA"/>
</dbReference>
<dbReference type="InterPro" id="IPR036425">
    <property type="entry name" value="MoaB/Mog-like_dom_sf"/>
</dbReference>
<protein>
    <submittedName>
        <fullName evidence="3">Molybdopterin molybdochelatase /molybdenum cofactor cytidylyltransferase</fullName>
    </submittedName>
</protein>
<dbReference type="Pfam" id="PF12804">
    <property type="entry name" value="NTP_transf_3"/>
    <property type="match status" value="1"/>
</dbReference>
<dbReference type="CDD" id="cd03522">
    <property type="entry name" value="MoeA_like"/>
    <property type="match status" value="1"/>
</dbReference>
<dbReference type="PANTHER" id="PTHR43777">
    <property type="entry name" value="MOLYBDENUM COFACTOR CYTIDYLYLTRANSFERASE"/>
    <property type="match status" value="1"/>
</dbReference>
<name>A0A560HC35_9PROT</name>
<dbReference type="InterPro" id="IPR029044">
    <property type="entry name" value="Nucleotide-diphossugar_trans"/>
</dbReference>
<reference evidence="3 4" key="1">
    <citation type="submission" date="2019-06" db="EMBL/GenBank/DDBJ databases">
        <title>Genomic Encyclopedia of Type Strains, Phase IV (KMG-V): Genome sequencing to study the core and pangenomes of soil and plant-associated prokaryotes.</title>
        <authorList>
            <person name="Whitman W."/>
        </authorList>
    </citation>
    <scope>NUCLEOTIDE SEQUENCE [LARGE SCALE GENOMIC DNA]</scope>
    <source>
        <strain evidence="3 4">BR 11622</strain>
    </source>
</reference>
<dbReference type="Gene3D" id="3.40.980.10">
    <property type="entry name" value="MoaB/Mog-like domain"/>
    <property type="match status" value="1"/>
</dbReference>
<dbReference type="SUPFAM" id="SSF53218">
    <property type="entry name" value="Molybdenum cofactor biosynthesis proteins"/>
    <property type="match status" value="1"/>
</dbReference>
<keyword evidence="1" id="KW-0460">Magnesium</keyword>
<keyword evidence="3" id="KW-0548">Nucleotidyltransferase</keyword>
<dbReference type="SMART" id="SM00852">
    <property type="entry name" value="MoCF_biosynth"/>
    <property type="match status" value="1"/>
</dbReference>
<dbReference type="GO" id="GO:0016779">
    <property type="term" value="F:nucleotidyltransferase activity"/>
    <property type="evidence" value="ECO:0007669"/>
    <property type="project" value="UniProtKB-KW"/>
</dbReference>
<dbReference type="OrthoDB" id="9779263at2"/>
<dbReference type="PANTHER" id="PTHR43777:SF1">
    <property type="entry name" value="MOLYBDENUM COFACTOR CYTIDYLYLTRANSFERASE"/>
    <property type="match status" value="1"/>
</dbReference>
<evidence type="ECO:0000313" key="4">
    <source>
        <dbReference type="Proteomes" id="UP000315751"/>
    </source>
</evidence>
<keyword evidence="4" id="KW-1185">Reference proteome</keyword>